<proteinExistence type="predicted"/>
<feature type="transmembrane region" description="Helical" evidence="6">
    <location>
        <begin position="68"/>
        <end position="89"/>
    </location>
</feature>
<dbReference type="AlphaFoldDB" id="A0A7X2NEB4"/>
<dbReference type="SUPFAM" id="SSF109755">
    <property type="entry name" value="PhoU-like"/>
    <property type="match status" value="1"/>
</dbReference>
<keyword evidence="3 6" id="KW-0812">Transmembrane</keyword>
<dbReference type="InterPro" id="IPR026022">
    <property type="entry name" value="PhoU_dom"/>
</dbReference>
<evidence type="ECO:0000256" key="6">
    <source>
        <dbReference type="SAM" id="Phobius"/>
    </source>
</evidence>
<dbReference type="InterPro" id="IPR038078">
    <property type="entry name" value="PhoU-like_sf"/>
</dbReference>
<keyword evidence="2" id="KW-1003">Cell membrane</keyword>
<evidence type="ECO:0000313" key="8">
    <source>
        <dbReference type="EMBL" id="MSS19021.1"/>
    </source>
</evidence>
<reference evidence="8 9" key="1">
    <citation type="submission" date="2019-08" db="EMBL/GenBank/DDBJ databases">
        <title>In-depth cultivation of the pig gut microbiome towards novel bacterial diversity and tailored functional studies.</title>
        <authorList>
            <person name="Wylensek D."/>
            <person name="Hitch T.C.A."/>
            <person name="Clavel T."/>
        </authorList>
    </citation>
    <scope>NUCLEOTIDE SEQUENCE [LARGE SCALE GENOMIC DNA]</scope>
    <source>
        <strain evidence="8 9">RF-744-FAT-4</strain>
    </source>
</reference>
<feature type="domain" description="PhoU" evidence="7">
    <location>
        <begin position="367"/>
        <end position="452"/>
    </location>
</feature>
<keyword evidence="5 6" id="KW-0472">Membrane</keyword>
<feature type="transmembrane region" description="Helical" evidence="6">
    <location>
        <begin position="247"/>
        <end position="273"/>
    </location>
</feature>
<evidence type="ECO:0000313" key="9">
    <source>
        <dbReference type="Proteomes" id="UP000461754"/>
    </source>
</evidence>
<accession>A0A7X2NEB4</accession>
<gene>
    <name evidence="8" type="ORF">FYJ52_01140</name>
</gene>
<evidence type="ECO:0000256" key="2">
    <source>
        <dbReference type="ARBA" id="ARBA00022475"/>
    </source>
</evidence>
<dbReference type="NCBIfam" id="NF037997">
    <property type="entry name" value="Na_Pi_symport"/>
    <property type="match status" value="1"/>
</dbReference>
<evidence type="ECO:0000259" key="7">
    <source>
        <dbReference type="Pfam" id="PF01895"/>
    </source>
</evidence>
<feature type="domain" description="PhoU" evidence="7">
    <location>
        <begin position="472"/>
        <end position="555"/>
    </location>
</feature>
<evidence type="ECO:0000256" key="4">
    <source>
        <dbReference type="ARBA" id="ARBA00022989"/>
    </source>
</evidence>
<feature type="transmembrane region" description="Helical" evidence="6">
    <location>
        <begin position="135"/>
        <end position="153"/>
    </location>
</feature>
<dbReference type="GO" id="GO:0005436">
    <property type="term" value="F:sodium:phosphate symporter activity"/>
    <property type="evidence" value="ECO:0007669"/>
    <property type="project" value="InterPro"/>
</dbReference>
<feature type="transmembrane region" description="Helical" evidence="6">
    <location>
        <begin position="213"/>
        <end position="235"/>
    </location>
</feature>
<dbReference type="PANTHER" id="PTHR10010:SF46">
    <property type="entry name" value="SODIUM-DEPENDENT PHOSPHATE TRANSPORT PROTEIN 2B"/>
    <property type="match status" value="1"/>
</dbReference>
<comment type="subcellular location">
    <subcellularLocation>
        <location evidence="1">Cell membrane</location>
        <topology evidence="1">Multi-pass membrane protein</topology>
    </subcellularLocation>
</comment>
<comment type="caution">
    <text evidence="8">The sequence shown here is derived from an EMBL/GenBank/DDBJ whole genome shotgun (WGS) entry which is preliminary data.</text>
</comment>
<feature type="transmembrane region" description="Helical" evidence="6">
    <location>
        <begin position="174"/>
        <end position="207"/>
    </location>
</feature>
<dbReference type="Pfam" id="PF01895">
    <property type="entry name" value="PhoU"/>
    <property type="match status" value="2"/>
</dbReference>
<dbReference type="Gene3D" id="1.20.58.220">
    <property type="entry name" value="Phosphate transport system protein phou homolog 2, domain 2"/>
    <property type="match status" value="1"/>
</dbReference>
<dbReference type="Proteomes" id="UP000461754">
    <property type="component" value="Unassembled WGS sequence"/>
</dbReference>
<dbReference type="GO" id="GO:0044341">
    <property type="term" value="P:sodium-dependent phosphate transport"/>
    <property type="evidence" value="ECO:0007669"/>
    <property type="project" value="InterPro"/>
</dbReference>
<evidence type="ECO:0000256" key="5">
    <source>
        <dbReference type="ARBA" id="ARBA00023136"/>
    </source>
</evidence>
<sequence length="573" mass="62524">MGIQIIIGLIGGLGLFIYGMQIMSNSLKVVAGDRMKRLLEVLTSNRLKAIICGIVVTIMVQSSSTTTVMVVGFVNASLMNLTQAAGIILGANIGTTVMAQLIAFNVDAIAPILIGIGTVMSVFGKKKKTRDIGTILLGIGILFFGISTMSTTMEPLKDNPVFKSWLITYGRNPLLGLLIGTVITGIMQSSGATLAMLQALAISGIFADVSGTAAIQICIPMMIGTNIGTCVTALLSSIGTSKAAKNAAIIHLSVNIFGAIWVMALLGIFNAVLPVNPVYQFLVDISGTMKTASGKVIPNVARQIAMSHTFFNVANMFVMLPFIDKLVHFLETHVKDDEEESDRGLQLDDRLLNNPAVAIGQLGKELVHMAGMAEKNLKLAGKALVEGDEKAIEKVYQREERIDEHEKGIIDFVIRLSNLNVSQEENDRLASYLQIAHDIERIGDHAENIVELAENKIEKDVEMTDEARNELLELLDLTYSIVKHIREALESEDDAICMKIYEEEERSDDLTDEYKDRHIKRLSEGACQANSSAIYFDLLVDLERVGDHAANIAEHIQSLHPRKQINELQGVVH</sequence>
<dbReference type="Pfam" id="PF02690">
    <property type="entry name" value="Na_Pi_cotrans"/>
    <property type="match status" value="1"/>
</dbReference>
<keyword evidence="4 6" id="KW-1133">Transmembrane helix</keyword>
<dbReference type="GO" id="GO:0005886">
    <property type="term" value="C:plasma membrane"/>
    <property type="evidence" value="ECO:0007669"/>
    <property type="project" value="UniProtKB-SubCell"/>
</dbReference>
<dbReference type="PANTHER" id="PTHR10010">
    <property type="entry name" value="SOLUTE CARRIER FAMILY 34 SODIUM PHOSPHATE , MEMBER 2-RELATED"/>
    <property type="match status" value="1"/>
</dbReference>
<dbReference type="RefSeq" id="WP_154575422.1">
    <property type="nucleotide sequence ID" value="NZ_VUMO01000001.1"/>
</dbReference>
<dbReference type="EMBL" id="VUMO01000001">
    <property type="protein sequence ID" value="MSS19021.1"/>
    <property type="molecule type" value="Genomic_DNA"/>
</dbReference>
<organism evidence="8 9">
    <name type="scientific">Pseudoramibacter porci</name>
    <dbReference type="NCBI Taxonomy" id="2606631"/>
    <lineage>
        <taxon>Bacteria</taxon>
        <taxon>Bacillati</taxon>
        <taxon>Bacillota</taxon>
        <taxon>Clostridia</taxon>
        <taxon>Eubacteriales</taxon>
        <taxon>Eubacteriaceae</taxon>
        <taxon>Pseudoramibacter</taxon>
    </lineage>
</organism>
<dbReference type="InterPro" id="IPR003841">
    <property type="entry name" value="Na/Pi_transpt"/>
</dbReference>
<evidence type="ECO:0000256" key="1">
    <source>
        <dbReference type="ARBA" id="ARBA00004651"/>
    </source>
</evidence>
<name>A0A7X2NEB4_9FIRM</name>
<keyword evidence="9" id="KW-1185">Reference proteome</keyword>
<protein>
    <submittedName>
        <fullName evidence="8">Na/Pi cotransporter family protein</fullName>
    </submittedName>
</protein>
<evidence type="ECO:0000256" key="3">
    <source>
        <dbReference type="ARBA" id="ARBA00022692"/>
    </source>
</evidence>
<feature type="transmembrane region" description="Helical" evidence="6">
    <location>
        <begin position="101"/>
        <end position="123"/>
    </location>
</feature>
<feature type="transmembrane region" description="Helical" evidence="6">
    <location>
        <begin position="6"/>
        <end position="24"/>
    </location>
</feature>